<feature type="binding site" evidence="10">
    <location>
        <position position="713"/>
    </location>
    <ligand>
        <name>ATP</name>
        <dbReference type="ChEBI" id="CHEBI:30616"/>
    </ligand>
</feature>
<dbReference type="Gene3D" id="3.90.740.10">
    <property type="entry name" value="Valyl/Leucyl/Isoleucyl-tRNA synthetase, editing domain"/>
    <property type="match status" value="1"/>
</dbReference>
<dbReference type="InterPro" id="IPR002300">
    <property type="entry name" value="aa-tRNA-synth_Ia"/>
</dbReference>
<dbReference type="EC" id="6.1.1.5" evidence="10"/>
<keyword evidence="3 10" id="KW-0436">Ligase</keyword>
<keyword evidence="4 10" id="KW-0547">Nucleotide-binding</keyword>
<dbReference type="PANTHER" id="PTHR42765:SF1">
    <property type="entry name" value="ISOLEUCINE--TRNA LIGASE, MITOCHONDRIAL"/>
    <property type="match status" value="1"/>
</dbReference>
<evidence type="ECO:0000256" key="5">
    <source>
        <dbReference type="ARBA" id="ARBA00022840"/>
    </source>
</evidence>
<dbReference type="GO" id="GO:0000049">
    <property type="term" value="F:tRNA binding"/>
    <property type="evidence" value="ECO:0007669"/>
    <property type="project" value="InterPro"/>
</dbReference>
<evidence type="ECO:0000256" key="3">
    <source>
        <dbReference type="ARBA" id="ARBA00022598"/>
    </source>
</evidence>
<evidence type="ECO:0000259" key="13">
    <source>
        <dbReference type="Pfam" id="PF08264"/>
    </source>
</evidence>
<dbReference type="AlphaFoldDB" id="A0A285QEB4"/>
<dbReference type="Gene3D" id="1.10.730.20">
    <property type="match status" value="1"/>
</dbReference>
<keyword evidence="15" id="KW-1185">Reference proteome</keyword>
<feature type="binding site" evidence="10">
    <location>
        <position position="982"/>
    </location>
    <ligand>
        <name>Zn(2+)</name>
        <dbReference type="ChEBI" id="CHEBI:29105"/>
    </ligand>
</feature>
<sequence length="1010" mass="111807">MTDTPADTQRDWRDTVFLPKTDFPMKAGLAQKEPAILERWARIGLYDRLRRERQGRERFILHDGPPYANGDIHMGHAMNKVLKDIIVRSQTLMGKDAPYVPGWDCHGLPIEWKIEEAYRAKKRNKDEVPAHEFRAQCRAYAAKWVDVQREQFKRLGVQGDWEDPYLTMNYAAEATIVGELLKFAESGQLYRGAKPVMWSTVEKTALAEAEVEYEDITSTQIDVAFEIVEAPNAPELVGAHAVIWTTTPWTIPVNQALAYGPEIEYALVNVIWSPSTIGNYFLVASELIETFVARLRNSPAAMDRSDTSLDFSVVRTLTGEKLAGAVARHPIFNLLRHPGEGRGPASSADGGEGSGTPDQVRGDGVSEAALAFFARPRPFLPGDFVTTDAGTGLVHMAPDHGEDDFALCKAHGLDPVFAVEGDGWYRADWAWLPRTDPRAGSVINKKFTAADGPICSDLRAAGALLAASDDFQHSYPHSWRSKAKIIFRATPQWFIPMDRPQGTVAEEAAVLAAAQQPLAYATAGAPLLGLNLGNAPTLREVALDAIEHTRWVPGRAQNRIRSMVEGRPDWVISRQRAWGVPIALYVNRATGEYLADPAVNARIVEAFRAGGADAWFGADHQALLGADYDIADYEPVNDILDVWFDSGSTHVFTVEARYGEGVRANLYVEGSDQHRGWFQSSLLESCGTRGRAPYDAVLTHGFALDGNGRKMSKSLGNVVDPLKVIGESGADILRLWVAQTDYFEDVRIGKEVLAGTSDTYRKLRNTFRYLLGALDGYTEAEALAVADMPELERYVLARLGTLDVELRAAAEAFEFNRYARALSDFANEDLSAFFFDIRKDSLYCDADDDPKRRAYRTVLDTLFHALVRYAAPLIPFTAEEVWQARFPSEDESVHLLEWPELPTLPGDAATATNWADVRALRTAVTEAIEPFRREKTIRSSLEAEVTVPELPLDAHALAEVFITAKVDGGAALAVRRTDYHKCGRCWRHLPEVTTDGSLCDRCEAVVAVPA</sequence>
<dbReference type="SUPFAM" id="SSF52374">
    <property type="entry name" value="Nucleotidylyl transferase"/>
    <property type="match status" value="1"/>
</dbReference>
<dbReference type="PRINTS" id="PR00984">
    <property type="entry name" value="TRNASYNTHILE"/>
</dbReference>
<dbReference type="Proteomes" id="UP000219494">
    <property type="component" value="Unassembled WGS sequence"/>
</dbReference>
<evidence type="ECO:0000313" key="15">
    <source>
        <dbReference type="Proteomes" id="UP000219494"/>
    </source>
</evidence>
<keyword evidence="2 10" id="KW-0963">Cytoplasm</keyword>
<keyword evidence="7 10" id="KW-0030">Aminoacyl-tRNA synthetase</keyword>
<dbReference type="GO" id="GO:0005524">
    <property type="term" value="F:ATP binding"/>
    <property type="evidence" value="ECO:0007669"/>
    <property type="project" value="UniProtKB-UniRule"/>
</dbReference>
<dbReference type="FunFam" id="3.40.50.620:FF:000042">
    <property type="entry name" value="Isoleucine--tRNA ligase"/>
    <property type="match status" value="1"/>
</dbReference>
<evidence type="ECO:0000256" key="8">
    <source>
        <dbReference type="ARBA" id="ARBA00025217"/>
    </source>
</evidence>
<dbReference type="SUPFAM" id="SSF47323">
    <property type="entry name" value="Anticodon-binding domain of a subclass of class I aminoacyl-tRNA synthetases"/>
    <property type="match status" value="1"/>
</dbReference>
<evidence type="ECO:0000256" key="11">
    <source>
        <dbReference type="SAM" id="MobiDB-lite"/>
    </source>
</evidence>
<gene>
    <name evidence="10" type="primary">ileS</name>
    <name evidence="14" type="ORF">SAMN06297144_0768</name>
</gene>
<proteinExistence type="inferred from homology"/>
<dbReference type="GO" id="GO:0005829">
    <property type="term" value="C:cytosol"/>
    <property type="evidence" value="ECO:0007669"/>
    <property type="project" value="TreeGrafter"/>
</dbReference>
<keyword evidence="10" id="KW-0862">Zinc</keyword>
<dbReference type="PANTHER" id="PTHR42765">
    <property type="entry name" value="SOLEUCYL-TRNA SYNTHETASE"/>
    <property type="match status" value="1"/>
</dbReference>
<evidence type="ECO:0000256" key="1">
    <source>
        <dbReference type="ARBA" id="ARBA00006887"/>
    </source>
</evidence>
<evidence type="ECO:0000256" key="4">
    <source>
        <dbReference type="ARBA" id="ARBA00022741"/>
    </source>
</evidence>
<dbReference type="InterPro" id="IPR001412">
    <property type="entry name" value="aa-tRNA-synth_I_CS"/>
</dbReference>
<feature type="binding site" evidence="10">
    <location>
        <position position="669"/>
    </location>
    <ligand>
        <name>L-isoleucyl-5'-AMP</name>
        <dbReference type="ChEBI" id="CHEBI:178002"/>
    </ligand>
</feature>
<comment type="function">
    <text evidence="8 10">Catalyzes the attachment of isoleucine to tRNA(Ile). As IleRS can inadvertently accommodate and process structurally similar amino acids such as valine, to avoid such errors it has two additional distinct tRNA(Ile)-dependent editing activities. One activity is designated as 'pretransfer' editing and involves the hydrolysis of activated Val-AMP. The other activity is designated 'posttransfer' editing and involves deacylation of mischarged Val-tRNA(Ile).</text>
</comment>
<dbReference type="Gene3D" id="3.40.50.620">
    <property type="entry name" value="HUPs"/>
    <property type="match status" value="2"/>
</dbReference>
<evidence type="ECO:0000256" key="10">
    <source>
        <dbReference type="HAMAP-Rule" id="MF_02002"/>
    </source>
</evidence>
<comment type="subunit">
    <text evidence="10">Monomer.</text>
</comment>
<comment type="domain">
    <text evidence="10">IleRS has two distinct active sites: one for aminoacylation and one for editing. The misactivated valine is translocated from the active site to the editing site, which sterically excludes the correctly activated isoleucine. The single editing site contains two valyl binding pockets, one specific for each substrate (Val-AMP or Val-tRNA(Ile)).</text>
</comment>
<dbReference type="InterPro" id="IPR050081">
    <property type="entry name" value="Ile-tRNA_ligase"/>
</dbReference>
<dbReference type="GO" id="GO:0006428">
    <property type="term" value="P:isoleucyl-tRNA aminoacylation"/>
    <property type="evidence" value="ECO:0007669"/>
    <property type="project" value="UniProtKB-UniRule"/>
</dbReference>
<evidence type="ECO:0000256" key="7">
    <source>
        <dbReference type="ARBA" id="ARBA00023146"/>
    </source>
</evidence>
<dbReference type="NCBIfam" id="TIGR00392">
    <property type="entry name" value="ileS"/>
    <property type="match status" value="1"/>
</dbReference>
<feature type="binding site" evidence="10">
    <location>
        <position position="985"/>
    </location>
    <ligand>
        <name>Zn(2+)</name>
        <dbReference type="ChEBI" id="CHEBI:29105"/>
    </ligand>
</feature>
<dbReference type="InterPro" id="IPR023585">
    <property type="entry name" value="Ile-tRNA-ligase_type1"/>
</dbReference>
<dbReference type="InterPro" id="IPR033708">
    <property type="entry name" value="Anticodon_Ile_BEm"/>
</dbReference>
<evidence type="ECO:0000313" key="14">
    <source>
        <dbReference type="EMBL" id="SOB79858.1"/>
    </source>
</evidence>
<dbReference type="CDD" id="cd07960">
    <property type="entry name" value="Anticodon_Ia_Ile_BEm"/>
    <property type="match status" value="1"/>
</dbReference>
<feature type="region of interest" description="Disordered" evidence="11">
    <location>
        <begin position="335"/>
        <end position="361"/>
    </location>
</feature>
<dbReference type="InterPro" id="IPR002301">
    <property type="entry name" value="Ile-tRNA-ligase"/>
</dbReference>
<feature type="binding site" evidence="10">
    <location>
        <position position="1002"/>
    </location>
    <ligand>
        <name>Zn(2+)</name>
        <dbReference type="ChEBI" id="CHEBI:29105"/>
    </ligand>
</feature>
<comment type="subcellular location">
    <subcellularLocation>
        <location evidence="10">Cytoplasm</location>
    </subcellularLocation>
</comment>
<dbReference type="SUPFAM" id="SSF50677">
    <property type="entry name" value="ValRS/IleRS/LeuRS editing domain"/>
    <property type="match status" value="1"/>
</dbReference>
<dbReference type="InterPro" id="IPR013155">
    <property type="entry name" value="M/V/L/I-tRNA-synth_anticd-bd"/>
</dbReference>
<reference evidence="14 15" key="1">
    <citation type="submission" date="2017-07" db="EMBL/GenBank/DDBJ databases">
        <authorList>
            <person name="Sun Z.S."/>
            <person name="Albrecht U."/>
            <person name="Echele G."/>
            <person name="Lee C.C."/>
        </authorList>
    </citation>
    <scope>NUCLEOTIDE SEQUENCE [LARGE SCALE GENOMIC DNA]</scope>
    <source>
        <strain evidence="14 15">CGMCC 1.12672</strain>
    </source>
</reference>
<evidence type="ECO:0000256" key="6">
    <source>
        <dbReference type="ARBA" id="ARBA00022917"/>
    </source>
</evidence>
<dbReference type="InterPro" id="IPR014729">
    <property type="entry name" value="Rossmann-like_a/b/a_fold"/>
</dbReference>
<name>A0A285QEB4_9SPHN</name>
<dbReference type="PROSITE" id="PS00178">
    <property type="entry name" value="AA_TRNA_LIGASE_I"/>
    <property type="match status" value="1"/>
</dbReference>
<dbReference type="GO" id="GO:0004822">
    <property type="term" value="F:isoleucine-tRNA ligase activity"/>
    <property type="evidence" value="ECO:0007669"/>
    <property type="project" value="UniProtKB-UniRule"/>
</dbReference>
<dbReference type="InterPro" id="IPR009080">
    <property type="entry name" value="tRNAsynth_Ia_anticodon-bd"/>
</dbReference>
<keyword evidence="5 10" id="KW-0067">ATP-binding</keyword>
<accession>A0A285QEB4</accession>
<dbReference type="RefSeq" id="WP_097062629.1">
    <property type="nucleotide sequence ID" value="NZ_OBMI01000001.1"/>
</dbReference>
<keyword evidence="10" id="KW-0479">Metal-binding</keyword>
<protein>
    <recommendedName>
        <fullName evidence="10">Isoleucine--tRNA ligase</fullName>
        <ecNumber evidence="10">6.1.1.5</ecNumber>
    </recommendedName>
    <alternativeName>
        <fullName evidence="10">Isoleucyl-tRNA synthetase</fullName>
        <shortName evidence="10">IleRS</shortName>
    </alternativeName>
</protein>
<dbReference type="OrthoDB" id="9810365at2"/>
<organism evidence="14 15">
    <name type="scientific">Sphingomonas guangdongensis</name>
    <dbReference type="NCBI Taxonomy" id="1141890"/>
    <lineage>
        <taxon>Bacteria</taxon>
        <taxon>Pseudomonadati</taxon>
        <taxon>Pseudomonadota</taxon>
        <taxon>Alphaproteobacteria</taxon>
        <taxon>Sphingomonadales</taxon>
        <taxon>Sphingomonadaceae</taxon>
        <taxon>Sphingomonas</taxon>
    </lineage>
</organism>
<dbReference type="GO" id="GO:0008270">
    <property type="term" value="F:zinc ion binding"/>
    <property type="evidence" value="ECO:0007669"/>
    <property type="project" value="UniProtKB-UniRule"/>
</dbReference>
<feature type="binding site" evidence="10">
    <location>
        <position position="999"/>
    </location>
    <ligand>
        <name>Zn(2+)</name>
        <dbReference type="ChEBI" id="CHEBI:29105"/>
    </ligand>
</feature>
<dbReference type="HAMAP" id="MF_02002">
    <property type="entry name" value="Ile_tRNA_synth_type1"/>
    <property type="match status" value="1"/>
</dbReference>
<dbReference type="Pfam" id="PF08264">
    <property type="entry name" value="Anticodon_1"/>
    <property type="match status" value="1"/>
</dbReference>
<feature type="domain" description="Methionyl/Valyl/Leucyl/Isoleucyl-tRNA synthetase anticodon-binding" evidence="13">
    <location>
        <begin position="792"/>
        <end position="946"/>
    </location>
</feature>
<evidence type="ECO:0000256" key="9">
    <source>
        <dbReference type="ARBA" id="ARBA00048359"/>
    </source>
</evidence>
<comment type="catalytic activity">
    <reaction evidence="9 10">
        <text>tRNA(Ile) + L-isoleucine + ATP = L-isoleucyl-tRNA(Ile) + AMP + diphosphate</text>
        <dbReference type="Rhea" id="RHEA:11060"/>
        <dbReference type="Rhea" id="RHEA-COMP:9666"/>
        <dbReference type="Rhea" id="RHEA-COMP:9695"/>
        <dbReference type="ChEBI" id="CHEBI:30616"/>
        <dbReference type="ChEBI" id="CHEBI:33019"/>
        <dbReference type="ChEBI" id="CHEBI:58045"/>
        <dbReference type="ChEBI" id="CHEBI:78442"/>
        <dbReference type="ChEBI" id="CHEBI:78528"/>
        <dbReference type="ChEBI" id="CHEBI:456215"/>
        <dbReference type="EC" id="6.1.1.5"/>
    </reaction>
</comment>
<evidence type="ECO:0000256" key="2">
    <source>
        <dbReference type="ARBA" id="ARBA00022490"/>
    </source>
</evidence>
<feature type="domain" description="Aminoacyl-tRNA synthetase class Ia" evidence="12">
    <location>
        <begin position="36"/>
        <end position="748"/>
    </location>
</feature>
<evidence type="ECO:0000259" key="12">
    <source>
        <dbReference type="Pfam" id="PF00133"/>
    </source>
</evidence>
<dbReference type="EMBL" id="OBMI01000001">
    <property type="protein sequence ID" value="SOB79858.1"/>
    <property type="molecule type" value="Genomic_DNA"/>
</dbReference>
<keyword evidence="6 10" id="KW-0648">Protein biosynthesis</keyword>
<feature type="short sequence motif" description="'KMSKS' region" evidence="10">
    <location>
        <begin position="710"/>
        <end position="714"/>
    </location>
</feature>
<dbReference type="GO" id="GO:0002161">
    <property type="term" value="F:aminoacyl-tRNA deacylase activity"/>
    <property type="evidence" value="ECO:0007669"/>
    <property type="project" value="InterPro"/>
</dbReference>
<comment type="similarity">
    <text evidence="1 10">Belongs to the class-I aminoacyl-tRNA synthetase family. IleS type 1 subfamily.</text>
</comment>
<feature type="short sequence motif" description="'HIGH' region" evidence="10">
    <location>
        <begin position="66"/>
        <end position="76"/>
    </location>
</feature>
<dbReference type="InterPro" id="IPR009008">
    <property type="entry name" value="Val/Leu/Ile-tRNA-synth_edit"/>
</dbReference>
<comment type="cofactor">
    <cofactor evidence="10">
        <name>Zn(2+)</name>
        <dbReference type="ChEBI" id="CHEBI:29105"/>
    </cofactor>
    <text evidence="10">Binds 1 zinc ion per subunit.</text>
</comment>
<dbReference type="Pfam" id="PF00133">
    <property type="entry name" value="tRNA-synt_1"/>
    <property type="match status" value="1"/>
</dbReference>